<reference evidence="1" key="1">
    <citation type="journal article" date="2014" name="Nat. Commun.">
        <title>The tobacco genome sequence and its comparison with those of tomato and potato.</title>
        <authorList>
            <person name="Sierro N."/>
            <person name="Battey J.N."/>
            <person name="Ouadi S."/>
            <person name="Bakaher N."/>
            <person name="Bovet L."/>
            <person name="Willig A."/>
            <person name="Goepfert S."/>
            <person name="Peitsch M.C."/>
            <person name="Ivanov N.V."/>
        </authorList>
    </citation>
    <scope>NUCLEOTIDE SEQUENCE [LARGE SCALE GENOMIC DNA]</scope>
</reference>
<proteinExistence type="predicted"/>
<accession>A0AC58SEF3</accession>
<protein>
    <submittedName>
        <fullName evidence="2">Uncharacterized protein LOC142167098</fullName>
    </submittedName>
</protein>
<name>A0AC58SEF3_TOBAC</name>
<organism evidence="1 2">
    <name type="scientific">Nicotiana tabacum</name>
    <name type="common">Common tobacco</name>
    <dbReference type="NCBI Taxonomy" id="4097"/>
    <lineage>
        <taxon>Eukaryota</taxon>
        <taxon>Viridiplantae</taxon>
        <taxon>Streptophyta</taxon>
        <taxon>Embryophyta</taxon>
        <taxon>Tracheophyta</taxon>
        <taxon>Spermatophyta</taxon>
        <taxon>Magnoliopsida</taxon>
        <taxon>eudicotyledons</taxon>
        <taxon>Gunneridae</taxon>
        <taxon>Pentapetalae</taxon>
        <taxon>asterids</taxon>
        <taxon>lamiids</taxon>
        <taxon>Solanales</taxon>
        <taxon>Solanaceae</taxon>
        <taxon>Nicotianoideae</taxon>
        <taxon>Nicotianeae</taxon>
        <taxon>Nicotiana</taxon>
    </lineage>
</organism>
<dbReference type="RefSeq" id="XP_075083355.1">
    <property type="nucleotide sequence ID" value="XM_075227254.1"/>
</dbReference>
<reference evidence="2" key="2">
    <citation type="submission" date="2025-08" db="UniProtKB">
        <authorList>
            <consortium name="RefSeq"/>
        </authorList>
    </citation>
    <scope>IDENTIFICATION</scope>
    <source>
        <tissue evidence="2">Leaf</tissue>
    </source>
</reference>
<evidence type="ECO:0000313" key="1">
    <source>
        <dbReference type="Proteomes" id="UP000790787"/>
    </source>
</evidence>
<sequence length="659" mass="72256">MAISVASSPSSISNTTSDTTPTHTSLPFRPDDYTHLCHPLYIHPSDLLGSALVSEPFDGTCYGSWRRSVLVALFVRNKLDFIHGTVEKPPEGSPLMQQWQRCNDLVVAWLSNSVTKQIHRTDVYSEYAKDIWRELETRYGQADGARVFELKKELAHIFQGALDIASYLNKIKQLWDELASIFKCKCTCGGGVKAEEEQRVYQFLMGLNDVYVQLTKNAAPRRASANAAIESSFVFSVHSSLSPSTVFSNDASDQHSGVSGLTKEQYSQLMLLLQQSHVSPDPSHSLMASAHFAGRIATHSVLLKPTLVSQGPSLKKPLVLGKLDKGLYKLDITQSTSMPCSSLSVISFPVIAVCSPDSVFTVNPVYNSSHSAINKMDFLWHFRLGHVPFSKMKLISDISSCLSPKQSFPCSVCPLASQTSLPTSFWDDCILTATYLINRFPSPLLHHKSPFELLYGKPPSYSHLRSFGCLCYATVPRVHRDKFGARSVPCVFLVYPFAKKGYKLYKLASKSSFVSRDVIFYETIFPFAQPSSILSTVFPSQSSPVDVFPSTTSYFSSSGETSGEVFPSSSPSSSPPPCNVSSSSPSSPSSAALPSSSPIHSTSPSLVRKSTIPHNPPSYLQNYVCSFPTCSRLGSSLSAVADLFIFEPQSYSQAAHLPE</sequence>
<evidence type="ECO:0000313" key="2">
    <source>
        <dbReference type="RefSeq" id="XP_075083355.1"/>
    </source>
</evidence>
<gene>
    <name evidence="2" type="primary">LOC142167098</name>
</gene>
<dbReference type="Proteomes" id="UP000790787">
    <property type="component" value="Chromosome 12"/>
</dbReference>
<keyword evidence="1" id="KW-1185">Reference proteome</keyword>